<evidence type="ECO:0000313" key="2">
    <source>
        <dbReference type="EMBL" id="MBC5650158.1"/>
    </source>
</evidence>
<dbReference type="InterPro" id="IPR008928">
    <property type="entry name" value="6-hairpin_glycosidase_sf"/>
</dbReference>
<gene>
    <name evidence="2" type="ORF">H8S54_03215</name>
</gene>
<name>A0A8I0ABR1_9FIRM</name>
<keyword evidence="3" id="KW-1185">Reference proteome</keyword>
<dbReference type="Gene3D" id="2.60.120.260">
    <property type="entry name" value="Galactose-binding domain-like"/>
    <property type="match status" value="1"/>
</dbReference>
<reference evidence="2 3" key="1">
    <citation type="submission" date="2020-08" db="EMBL/GenBank/DDBJ databases">
        <title>Genome public.</title>
        <authorList>
            <person name="Liu C."/>
            <person name="Sun Q."/>
        </authorList>
    </citation>
    <scope>NUCLEOTIDE SEQUENCE [LARGE SCALE GENOMIC DNA]</scope>
    <source>
        <strain evidence="2 3">BX17</strain>
    </source>
</reference>
<dbReference type="InterPro" id="IPR035396">
    <property type="entry name" value="Bac_rhamnosid6H"/>
</dbReference>
<dbReference type="AlphaFoldDB" id="A0A8I0ABR1"/>
<dbReference type="PANTHER" id="PTHR34987">
    <property type="entry name" value="C, PUTATIVE (AFU_ORTHOLOGUE AFUA_3G02880)-RELATED"/>
    <property type="match status" value="1"/>
</dbReference>
<dbReference type="PANTHER" id="PTHR34987:SF6">
    <property type="entry name" value="ALPHA-L-RHAMNOSIDASE SIX-HAIRPIN GLYCOSIDASE DOMAIN-CONTAINING PROTEIN"/>
    <property type="match status" value="1"/>
</dbReference>
<dbReference type="Proteomes" id="UP000652847">
    <property type="component" value="Unassembled WGS sequence"/>
</dbReference>
<dbReference type="EMBL" id="JACOOT010000008">
    <property type="protein sequence ID" value="MBC5650158.1"/>
    <property type="molecule type" value="Genomic_DNA"/>
</dbReference>
<dbReference type="RefSeq" id="WP_186900902.1">
    <property type="nucleotide sequence ID" value="NZ_JACOOT010000008.1"/>
</dbReference>
<dbReference type="GO" id="GO:0005975">
    <property type="term" value="P:carbohydrate metabolic process"/>
    <property type="evidence" value="ECO:0007669"/>
    <property type="project" value="InterPro"/>
</dbReference>
<dbReference type="InterPro" id="IPR012341">
    <property type="entry name" value="6hp_glycosidase-like_sf"/>
</dbReference>
<dbReference type="Gene3D" id="2.60.420.10">
    <property type="entry name" value="Maltose phosphorylase, domain 3"/>
    <property type="match status" value="1"/>
</dbReference>
<organism evidence="2 3">
    <name type="scientific">Blautia segnis</name>
    <dbReference type="NCBI Taxonomy" id="2763030"/>
    <lineage>
        <taxon>Bacteria</taxon>
        <taxon>Bacillati</taxon>
        <taxon>Bacillota</taxon>
        <taxon>Clostridia</taxon>
        <taxon>Lachnospirales</taxon>
        <taxon>Lachnospiraceae</taxon>
        <taxon>Blautia</taxon>
    </lineage>
</organism>
<feature type="domain" description="Alpha-L-rhamnosidase six-hairpin glycosidase" evidence="1">
    <location>
        <begin position="278"/>
        <end position="605"/>
    </location>
</feature>
<dbReference type="Gene3D" id="1.50.10.10">
    <property type="match status" value="1"/>
</dbReference>
<protein>
    <submittedName>
        <fullName evidence="2">Alpha-L-rhamnosidase</fullName>
    </submittedName>
</protein>
<dbReference type="Pfam" id="PF17389">
    <property type="entry name" value="Bac_rhamnosid6H"/>
    <property type="match status" value="1"/>
</dbReference>
<evidence type="ECO:0000313" key="3">
    <source>
        <dbReference type="Proteomes" id="UP000652847"/>
    </source>
</evidence>
<sequence>MENTFWIWYPGDFELYHAMKQNFSRVERGFGWPAFWKSEGFRNRVALRRVYELEQETSFTVFSNAVGHVLVTWENGEKKYPFGKKITAGPGKVRISIHAGCVEAFPCAYVQGEVIHSDKTWTAEDYSQPAVPVGVCKYFTKPEQNPTVWEYTEKECRPVKITEVNGGVLAEFETELTAAVYVNDKRKETGDNQERCITAEENNAGKNDAGNAECGLEVYCGESEDEALDLEHCYYSWQPDPVTKRCPCCAVRFAFIPDCKAEDVEITAFYQYVDFPKRASFKSNDEKLNKIWDVAEHTFRLCSGIFFLDGVKRDKWIWSGDAYQSFFVNQYLLADPDIDQRTLLALRGNDPMTRHINTIMDYSLFWILGVLYHYEVYGDLEFVRQVYPKMCSLMEFCEEQLDENGFLVGRENDWIYIDWADMDKTGALCAEQMLFAACWQAMAKVSDALGEKNPEYTEKYEKLISQIRKFYWDQEKGAFIDSFESGKRNVTRHANIFAILFHIATAEEQEKILENVIKNDAIPAITTPYFNFFELDMLCQTGNLEFVLNKMRSYWGGMLERGAVTFWEEFDPKAPVEEQYDMYGDRFGKSLCHAWAASPIYFLAKYFMGLKFTAVGGKAFELEPHTEFFDSFDCTLPVADGQVHLTWDGKDLKVETNAEGGVLKVNGECRKLETSL</sequence>
<evidence type="ECO:0000259" key="1">
    <source>
        <dbReference type="Pfam" id="PF17389"/>
    </source>
</evidence>
<accession>A0A8I0ABR1</accession>
<proteinExistence type="predicted"/>
<comment type="caution">
    <text evidence="2">The sequence shown here is derived from an EMBL/GenBank/DDBJ whole genome shotgun (WGS) entry which is preliminary data.</text>
</comment>
<dbReference type="SUPFAM" id="SSF48208">
    <property type="entry name" value="Six-hairpin glycosidases"/>
    <property type="match status" value="1"/>
</dbReference>